<dbReference type="Pfam" id="PF04972">
    <property type="entry name" value="BON"/>
    <property type="match status" value="1"/>
</dbReference>
<evidence type="ECO:0000313" key="4">
    <source>
        <dbReference type="Proteomes" id="UP000289784"/>
    </source>
</evidence>
<feature type="region of interest" description="Disordered" evidence="1">
    <location>
        <begin position="243"/>
        <end position="298"/>
    </location>
</feature>
<dbReference type="SMART" id="SM00749">
    <property type="entry name" value="BON"/>
    <property type="match status" value="1"/>
</dbReference>
<dbReference type="OrthoDB" id="8963247at2"/>
<dbReference type="PANTHER" id="PTHR34606">
    <property type="entry name" value="BON DOMAIN-CONTAINING PROTEIN"/>
    <property type="match status" value="1"/>
</dbReference>
<feature type="domain" description="BON" evidence="2">
    <location>
        <begin position="158"/>
        <end position="226"/>
    </location>
</feature>
<name>A0A4Q1JSX7_9GAMM</name>
<dbReference type="InterPro" id="IPR051686">
    <property type="entry name" value="Lipoprotein_DolP"/>
</dbReference>
<feature type="region of interest" description="Disordered" evidence="1">
    <location>
        <begin position="83"/>
        <end position="154"/>
    </location>
</feature>
<keyword evidence="4" id="KW-1185">Reference proteome</keyword>
<evidence type="ECO:0000259" key="2">
    <source>
        <dbReference type="PROSITE" id="PS50914"/>
    </source>
</evidence>
<evidence type="ECO:0000256" key="1">
    <source>
        <dbReference type="SAM" id="MobiDB-lite"/>
    </source>
</evidence>
<dbReference type="Proteomes" id="UP000289784">
    <property type="component" value="Unassembled WGS sequence"/>
</dbReference>
<dbReference type="AlphaFoldDB" id="A0A4Q1JSX7"/>
<sequence length="298" mass="32527">MRNRYQRHSTADEITEDFKANAREAFDAGARYMGAARDWFLQRAEEMQQRVFDQRVQSRKSEVDEEEDFLARAYRDAGRAARGEGVDSVEDPIGTGREGAGAARRGRHARAAWTGGSTPDWDREQGIERGRRGGPGRQGPAPHAYGYRGMGPRDYQRSDERIAEEINERLYESDAIDARDIAVQVNQGVVLMTGTVPHRWMKHLAEDLAERCRGVTDVENQVRVQAQDTQEASAFTARSTVSSAIPTASEVQSPSSVASASASGRADTATKQTPPHVPSDTIGGGSRAATKPSGGTAH</sequence>
<reference evidence="3 4" key="1">
    <citation type="submission" date="2019-01" db="EMBL/GenBank/DDBJ databases">
        <title>Pseudoxanthomonas composti sp. nov., isolated from compost.</title>
        <authorList>
            <person name="Yang G."/>
        </authorList>
    </citation>
    <scope>NUCLEOTIDE SEQUENCE [LARGE SCALE GENOMIC DNA]</scope>
    <source>
        <strain evidence="3 4">GSS15</strain>
    </source>
</reference>
<dbReference type="PANTHER" id="PTHR34606:SF15">
    <property type="entry name" value="BON DOMAIN-CONTAINING PROTEIN"/>
    <property type="match status" value="1"/>
</dbReference>
<dbReference type="EMBL" id="SAWZ01000007">
    <property type="protein sequence ID" value="RXR03406.1"/>
    <property type="molecule type" value="Genomic_DNA"/>
</dbReference>
<proteinExistence type="predicted"/>
<accession>A0A4Q1JSX7</accession>
<feature type="compositionally biased region" description="Basic and acidic residues" evidence="1">
    <location>
        <begin position="120"/>
        <end position="131"/>
    </location>
</feature>
<gene>
    <name evidence="3" type="ORF">EPA99_13250</name>
</gene>
<protein>
    <submittedName>
        <fullName evidence="3">BON domain-containing protein</fullName>
    </submittedName>
</protein>
<dbReference type="InterPro" id="IPR014004">
    <property type="entry name" value="Transpt-assoc_nodulatn_dom_bac"/>
</dbReference>
<dbReference type="RefSeq" id="WP_129471718.1">
    <property type="nucleotide sequence ID" value="NZ_SAWZ01000007.1"/>
</dbReference>
<evidence type="ECO:0000313" key="3">
    <source>
        <dbReference type="EMBL" id="RXR03406.1"/>
    </source>
</evidence>
<dbReference type="Gene3D" id="3.30.1340.30">
    <property type="match status" value="1"/>
</dbReference>
<dbReference type="PROSITE" id="PS50914">
    <property type="entry name" value="BON"/>
    <property type="match status" value="1"/>
</dbReference>
<feature type="compositionally biased region" description="Low complexity" evidence="1">
    <location>
        <begin position="248"/>
        <end position="263"/>
    </location>
</feature>
<comment type="caution">
    <text evidence="3">The sequence shown here is derived from an EMBL/GenBank/DDBJ whole genome shotgun (WGS) entry which is preliminary data.</text>
</comment>
<dbReference type="InterPro" id="IPR007055">
    <property type="entry name" value="BON_dom"/>
</dbReference>
<organism evidence="3 4">
    <name type="scientific">Pseudoxanthomonas composti</name>
    <dbReference type="NCBI Taxonomy" id="2137479"/>
    <lineage>
        <taxon>Bacteria</taxon>
        <taxon>Pseudomonadati</taxon>
        <taxon>Pseudomonadota</taxon>
        <taxon>Gammaproteobacteria</taxon>
        <taxon>Lysobacterales</taxon>
        <taxon>Lysobacteraceae</taxon>
        <taxon>Pseudoxanthomonas</taxon>
    </lineage>
</organism>